<evidence type="ECO:0000313" key="2">
    <source>
        <dbReference type="Proteomes" id="UP000076563"/>
    </source>
</evidence>
<protein>
    <submittedName>
        <fullName evidence="1">SAM-dependent methyltransferase</fullName>
    </submittedName>
</protein>
<dbReference type="InterPro" id="IPR010719">
    <property type="entry name" value="MnmM_MeTrfase"/>
</dbReference>
<dbReference type="GO" id="GO:0008168">
    <property type="term" value="F:methyltransferase activity"/>
    <property type="evidence" value="ECO:0007669"/>
    <property type="project" value="UniProtKB-KW"/>
</dbReference>
<gene>
    <name evidence="1" type="ORF">AV654_29350</name>
</gene>
<dbReference type="PANTHER" id="PTHR35276:SF1">
    <property type="entry name" value="TRNA (MNM(5)S(2)U34)-METHYLTRANSFERASE, CHLOROPLASTIC"/>
    <property type="match status" value="1"/>
</dbReference>
<dbReference type="eggNOG" id="COG0144">
    <property type="taxonomic scope" value="Bacteria"/>
</dbReference>
<name>A0A163V678_9BACL</name>
<accession>A0A163V678</accession>
<dbReference type="AlphaFoldDB" id="A0A163V678"/>
<organism evidence="1 2">
    <name type="scientific">Paenibacillus elgii</name>
    <dbReference type="NCBI Taxonomy" id="189691"/>
    <lineage>
        <taxon>Bacteria</taxon>
        <taxon>Bacillati</taxon>
        <taxon>Bacillota</taxon>
        <taxon>Bacilli</taxon>
        <taxon>Bacillales</taxon>
        <taxon>Paenibacillaceae</taxon>
        <taxon>Paenibacillus</taxon>
    </lineage>
</organism>
<keyword evidence="2" id="KW-1185">Reference proteome</keyword>
<dbReference type="OrthoDB" id="9792989at2"/>
<dbReference type="Gene3D" id="3.40.50.150">
    <property type="entry name" value="Vaccinia Virus protein VP39"/>
    <property type="match status" value="1"/>
</dbReference>
<dbReference type="PANTHER" id="PTHR35276">
    <property type="entry name" value="S-ADENOSYL-L-METHIONINE-DEPENDENT METHYLTRANSFERASES SUPERFAMILY PROTEIN"/>
    <property type="match status" value="1"/>
</dbReference>
<dbReference type="STRING" id="1007103.GCA_000213315_01869"/>
<proteinExistence type="predicted"/>
<dbReference type="EMBL" id="LQRA01000078">
    <property type="protein sequence ID" value="KZE74397.1"/>
    <property type="molecule type" value="Genomic_DNA"/>
</dbReference>
<evidence type="ECO:0000313" key="1">
    <source>
        <dbReference type="EMBL" id="KZE74397.1"/>
    </source>
</evidence>
<dbReference type="InterPro" id="IPR029063">
    <property type="entry name" value="SAM-dependent_MTases_sf"/>
</dbReference>
<dbReference type="Pfam" id="PF06962">
    <property type="entry name" value="rRNA_methylase"/>
    <property type="match status" value="1"/>
</dbReference>
<dbReference type="GO" id="GO:0032259">
    <property type="term" value="P:methylation"/>
    <property type="evidence" value="ECO:0007669"/>
    <property type="project" value="UniProtKB-KW"/>
</dbReference>
<sequence>MGFISILSFAHKLIEERVQPGETVVDGTAGGGVDTAFLARLVGPSGIVHAFDIQQQALDRTASRLEQECPGRDVRLHLRSHEAMLDAIPEENHGRIGAVMFNLGYLPGADHETVTEPASTLTALEASARLIRRGGIITMVLYTGHSGGLEEAAEVERWAAALPQKHFQTLQYRFMNQINHPPYLIAVEKR</sequence>
<keyword evidence="1" id="KW-0808">Transferase</keyword>
<dbReference type="SUPFAM" id="SSF53335">
    <property type="entry name" value="S-adenosyl-L-methionine-dependent methyltransferases"/>
    <property type="match status" value="1"/>
</dbReference>
<comment type="caution">
    <text evidence="1">The sequence shown here is derived from an EMBL/GenBank/DDBJ whole genome shotgun (WGS) entry which is preliminary data.</text>
</comment>
<dbReference type="RefSeq" id="WP_063185702.1">
    <property type="nucleotide sequence ID" value="NZ_LQRA01000078.1"/>
</dbReference>
<keyword evidence="1" id="KW-0489">Methyltransferase</keyword>
<dbReference type="Proteomes" id="UP000076563">
    <property type="component" value="Unassembled WGS sequence"/>
</dbReference>
<reference evidence="2" key="1">
    <citation type="submission" date="2016-01" db="EMBL/GenBank/DDBJ databases">
        <title>Draft genome of Chromobacterium sp. F49.</title>
        <authorList>
            <person name="Hong K.W."/>
        </authorList>
    </citation>
    <scope>NUCLEOTIDE SEQUENCE [LARGE SCALE GENOMIC DNA]</scope>
    <source>
        <strain evidence="2">M63</strain>
    </source>
</reference>